<dbReference type="eggNOG" id="COG2267">
    <property type="taxonomic scope" value="Bacteria"/>
</dbReference>
<sequence length="321" mass="33179">MNEAEPSPDAPDPDPDAVPDTTPSTAPGGAVPAFSQLSPHTAHRIDLPGPYGPIAALRGPRPRRPMATALLLPGYTGSKEDFAPLLDGLAEGGVLPVAVDLPGQYESPGPDDESRYLPAALGEVVKQLVDALRAGGPVLLLGHSYGGLVARGAVLAGAAVAGLTLLGSGPAKLPPGPRLRAVEVGDPMLREHGIAAAYTVRERLSQSLPGTAEPQALKAFLRERFLASSPAGLLGMALGLRTEPDRTPELAALLRERGTPSQVVAGSHDDAWSVPSQRAMARSLGASFATVEAAAHSPNIENPPALLRILLTDWTSWLGAR</sequence>
<dbReference type="GO" id="GO:0016746">
    <property type="term" value="F:acyltransferase activity"/>
    <property type="evidence" value="ECO:0007669"/>
    <property type="project" value="UniProtKB-KW"/>
</dbReference>
<name>H5XAA0_9PSEU</name>
<organism evidence="3 4">
    <name type="scientific">Saccharomonospora marina XMU15</name>
    <dbReference type="NCBI Taxonomy" id="882083"/>
    <lineage>
        <taxon>Bacteria</taxon>
        <taxon>Bacillati</taxon>
        <taxon>Actinomycetota</taxon>
        <taxon>Actinomycetes</taxon>
        <taxon>Pseudonocardiales</taxon>
        <taxon>Pseudonocardiaceae</taxon>
        <taxon>Saccharomonospora</taxon>
    </lineage>
</organism>
<dbReference type="InterPro" id="IPR050266">
    <property type="entry name" value="AB_hydrolase_sf"/>
</dbReference>
<dbReference type="STRING" id="882083.SacmaDRAFT_0972"/>
<dbReference type="AlphaFoldDB" id="H5XAA0"/>
<keyword evidence="3" id="KW-0012">Acyltransferase</keyword>
<feature type="region of interest" description="Disordered" evidence="1">
    <location>
        <begin position="1"/>
        <end position="35"/>
    </location>
</feature>
<dbReference type="Gene3D" id="3.40.50.1820">
    <property type="entry name" value="alpha/beta hydrolase"/>
    <property type="match status" value="1"/>
</dbReference>
<accession>H5XAA0</accession>
<dbReference type="HOGENOM" id="CLU_020336_23_0_11"/>
<keyword evidence="3" id="KW-0808">Transferase</keyword>
<evidence type="ECO:0000313" key="4">
    <source>
        <dbReference type="Proteomes" id="UP000004926"/>
    </source>
</evidence>
<dbReference type="EMBL" id="CM001439">
    <property type="protein sequence ID" value="EHR49265.1"/>
    <property type="molecule type" value="Genomic_DNA"/>
</dbReference>
<dbReference type="GO" id="GO:0016020">
    <property type="term" value="C:membrane"/>
    <property type="evidence" value="ECO:0007669"/>
    <property type="project" value="TreeGrafter"/>
</dbReference>
<evidence type="ECO:0000313" key="3">
    <source>
        <dbReference type="EMBL" id="EHR49265.1"/>
    </source>
</evidence>
<dbReference type="PANTHER" id="PTHR43798">
    <property type="entry name" value="MONOACYLGLYCEROL LIPASE"/>
    <property type="match status" value="1"/>
</dbReference>
<dbReference type="Proteomes" id="UP000004926">
    <property type="component" value="Chromosome"/>
</dbReference>
<reference evidence="3 4" key="1">
    <citation type="journal article" date="2012" name="Stand. Genomic Sci.">
        <title>Genome sequence of the ocean sediment bacterium Saccharomonospora marina type strain (XMU15(T)).</title>
        <authorList>
            <person name="Klenk H.P."/>
            <person name="Lu M."/>
            <person name="Lucas S."/>
            <person name="Lapidus A."/>
            <person name="Copeland A."/>
            <person name="Pitluck S."/>
            <person name="Goodwin L.A."/>
            <person name="Han C."/>
            <person name="Tapia R."/>
            <person name="Brambilla E.M."/>
            <person name="Potter G."/>
            <person name="Land M."/>
            <person name="Ivanova N."/>
            <person name="Rohde M."/>
            <person name="Goker M."/>
            <person name="Detter J.C."/>
            <person name="Li W.J."/>
            <person name="Kyrpides N.C."/>
            <person name="Woyke T."/>
        </authorList>
    </citation>
    <scope>NUCLEOTIDE SEQUENCE [LARGE SCALE GENOMIC DNA]</scope>
    <source>
        <strain evidence="3 4">XMU15</strain>
    </source>
</reference>
<evidence type="ECO:0000259" key="2">
    <source>
        <dbReference type="Pfam" id="PF12697"/>
    </source>
</evidence>
<feature type="compositionally biased region" description="Low complexity" evidence="1">
    <location>
        <begin position="18"/>
        <end position="27"/>
    </location>
</feature>
<feature type="domain" description="AB hydrolase-1" evidence="2">
    <location>
        <begin position="70"/>
        <end position="306"/>
    </location>
</feature>
<dbReference type="InterPro" id="IPR000073">
    <property type="entry name" value="AB_hydrolase_1"/>
</dbReference>
<keyword evidence="3" id="KW-0378">Hydrolase</keyword>
<dbReference type="SUPFAM" id="SSF53474">
    <property type="entry name" value="alpha/beta-Hydrolases"/>
    <property type="match status" value="1"/>
</dbReference>
<dbReference type="RefSeq" id="WP_009152651.1">
    <property type="nucleotide sequence ID" value="NZ_CM001439.1"/>
</dbReference>
<dbReference type="Pfam" id="PF12697">
    <property type="entry name" value="Abhydrolase_6"/>
    <property type="match status" value="1"/>
</dbReference>
<keyword evidence="4" id="KW-1185">Reference proteome</keyword>
<proteinExistence type="predicted"/>
<evidence type="ECO:0000256" key="1">
    <source>
        <dbReference type="SAM" id="MobiDB-lite"/>
    </source>
</evidence>
<gene>
    <name evidence="3" type="ORF">SacmaDRAFT_0972</name>
</gene>
<protein>
    <submittedName>
        <fullName evidence="3">Putative hydrolase or acyltransferase of alpha/beta superfamily</fullName>
    </submittedName>
</protein>
<dbReference type="InterPro" id="IPR029058">
    <property type="entry name" value="AB_hydrolase_fold"/>
</dbReference>
<dbReference type="PANTHER" id="PTHR43798:SF33">
    <property type="entry name" value="HYDROLASE, PUTATIVE (AFU_ORTHOLOGUE AFUA_2G14860)-RELATED"/>
    <property type="match status" value="1"/>
</dbReference>
<dbReference type="GO" id="GO:0016787">
    <property type="term" value="F:hydrolase activity"/>
    <property type="evidence" value="ECO:0007669"/>
    <property type="project" value="UniProtKB-KW"/>
</dbReference>